<keyword evidence="7 11" id="KW-0863">Zinc-finger</keyword>
<keyword evidence="10 13" id="KW-0472">Membrane</keyword>
<evidence type="ECO:0000256" key="4">
    <source>
        <dbReference type="ARBA" id="ARBA00012483"/>
    </source>
</evidence>
<dbReference type="SUPFAM" id="SSF57850">
    <property type="entry name" value="RING/U-box"/>
    <property type="match status" value="1"/>
</dbReference>
<dbReference type="GO" id="GO:0005783">
    <property type="term" value="C:endoplasmic reticulum"/>
    <property type="evidence" value="ECO:0007669"/>
    <property type="project" value="InterPro"/>
</dbReference>
<feature type="transmembrane region" description="Helical" evidence="13">
    <location>
        <begin position="117"/>
        <end position="138"/>
    </location>
</feature>
<dbReference type="AlphaFoldDB" id="A0A9W5WU75"/>
<dbReference type="GO" id="GO:0061630">
    <property type="term" value="F:ubiquitin protein ligase activity"/>
    <property type="evidence" value="ECO:0007669"/>
    <property type="project" value="UniProtKB-EC"/>
</dbReference>
<keyword evidence="13" id="KW-1133">Transmembrane helix</keyword>
<dbReference type="SUPFAM" id="SSF47473">
    <property type="entry name" value="EF-hand"/>
    <property type="match status" value="1"/>
</dbReference>
<dbReference type="GO" id="GO:0006511">
    <property type="term" value="P:ubiquitin-dependent protein catabolic process"/>
    <property type="evidence" value="ECO:0007669"/>
    <property type="project" value="InterPro"/>
</dbReference>
<name>A0A9W5WU75_BABOV</name>
<gene>
    <name evidence="16" type="ORF">BaOVIS_009680</name>
</gene>
<dbReference type="Pfam" id="PF00097">
    <property type="entry name" value="zf-C3HC4"/>
    <property type="match status" value="1"/>
</dbReference>
<dbReference type="InterPro" id="IPR013083">
    <property type="entry name" value="Znf_RING/FYVE/PHD"/>
</dbReference>
<dbReference type="InterPro" id="IPR018957">
    <property type="entry name" value="Znf_C3HC4_RING-type"/>
</dbReference>
<dbReference type="Gene3D" id="1.10.238.10">
    <property type="entry name" value="EF-hand"/>
    <property type="match status" value="2"/>
</dbReference>
<evidence type="ECO:0000313" key="17">
    <source>
        <dbReference type="Proteomes" id="UP001057455"/>
    </source>
</evidence>
<evidence type="ECO:0000259" key="14">
    <source>
        <dbReference type="PROSITE" id="PS50089"/>
    </source>
</evidence>
<dbReference type="OrthoDB" id="26525at2759"/>
<accession>A0A9W5WU75</accession>
<dbReference type="PROSITE" id="PS50089">
    <property type="entry name" value="ZF_RING_2"/>
    <property type="match status" value="1"/>
</dbReference>
<evidence type="ECO:0000256" key="8">
    <source>
        <dbReference type="ARBA" id="ARBA00022786"/>
    </source>
</evidence>
<dbReference type="Gene3D" id="3.30.40.10">
    <property type="entry name" value="Zinc/RING finger domain, C3HC4 (zinc finger)"/>
    <property type="match status" value="1"/>
</dbReference>
<dbReference type="EMBL" id="BLIY01000006">
    <property type="protein sequence ID" value="GFE53564.1"/>
    <property type="molecule type" value="Genomic_DNA"/>
</dbReference>
<evidence type="ECO:0000256" key="2">
    <source>
        <dbReference type="ARBA" id="ARBA00004308"/>
    </source>
</evidence>
<dbReference type="SMART" id="SM00184">
    <property type="entry name" value="RING"/>
    <property type="match status" value="1"/>
</dbReference>
<evidence type="ECO:0000259" key="15">
    <source>
        <dbReference type="PROSITE" id="PS50222"/>
    </source>
</evidence>
<dbReference type="InterPro" id="IPR001841">
    <property type="entry name" value="Znf_RING"/>
</dbReference>
<evidence type="ECO:0000256" key="3">
    <source>
        <dbReference type="ARBA" id="ARBA00004906"/>
    </source>
</evidence>
<dbReference type="InterPro" id="IPR017907">
    <property type="entry name" value="Znf_RING_CS"/>
</dbReference>
<dbReference type="InterPro" id="IPR045103">
    <property type="entry name" value="RNF5/RNF185-like"/>
</dbReference>
<keyword evidence="8" id="KW-0833">Ubl conjugation pathway</keyword>
<evidence type="ECO:0000256" key="13">
    <source>
        <dbReference type="SAM" id="Phobius"/>
    </source>
</evidence>
<evidence type="ECO:0000256" key="7">
    <source>
        <dbReference type="ARBA" id="ARBA00022771"/>
    </source>
</evidence>
<dbReference type="GO" id="GO:0008270">
    <property type="term" value="F:zinc ion binding"/>
    <property type="evidence" value="ECO:0007669"/>
    <property type="project" value="UniProtKB-KW"/>
</dbReference>
<evidence type="ECO:0000256" key="5">
    <source>
        <dbReference type="ARBA" id="ARBA00022679"/>
    </source>
</evidence>
<dbReference type="Proteomes" id="UP001057455">
    <property type="component" value="Unassembled WGS sequence"/>
</dbReference>
<keyword evidence="9" id="KW-0862">Zinc</keyword>
<feature type="compositionally biased region" description="Polar residues" evidence="12">
    <location>
        <begin position="1"/>
        <end position="20"/>
    </location>
</feature>
<dbReference type="PROSITE" id="PS50222">
    <property type="entry name" value="EF_HAND_2"/>
    <property type="match status" value="1"/>
</dbReference>
<sequence>MESSEAQTSPVDGTNPGNSSPKDKRQIYDCNICFEDVVEPVVTRCGHLFCWPCLLTWINKPNDHCPVCHAGITKENVIPLYGRGQENKDPRSQPSEPRPAAERPQPQQNQANRNNTAFGGVVFSMFAFPFSIVLPFHYGSHGSSGFFNFMTAMGNSSNLTPVRDADRKHTVDAITHKDTNTLFTIMANNNASPLQTLFKSYSGGKSTMNANNVGDLVRELGFAPSVRELETFKQKVGATCTADQIQELVDTLEHPEDTRENFLKFFRFYDTNNTGTVSRAIVEKLLTHVGEPLSQEELTAFFKKTCTTGDQIQYEQLITKWVSSKHSNI</sequence>
<dbReference type="PROSITE" id="PS00518">
    <property type="entry name" value="ZF_RING_1"/>
    <property type="match status" value="1"/>
</dbReference>
<keyword evidence="5" id="KW-0808">Transferase</keyword>
<evidence type="ECO:0000256" key="10">
    <source>
        <dbReference type="ARBA" id="ARBA00023136"/>
    </source>
</evidence>
<evidence type="ECO:0000256" key="9">
    <source>
        <dbReference type="ARBA" id="ARBA00022833"/>
    </source>
</evidence>
<feature type="compositionally biased region" description="Low complexity" evidence="12">
    <location>
        <begin position="102"/>
        <end position="113"/>
    </location>
</feature>
<dbReference type="EC" id="2.3.2.27" evidence="4"/>
<comment type="catalytic activity">
    <reaction evidence="1">
        <text>S-ubiquitinyl-[E2 ubiquitin-conjugating enzyme]-L-cysteine + [acceptor protein]-L-lysine = [E2 ubiquitin-conjugating enzyme]-L-cysteine + N(6)-ubiquitinyl-[acceptor protein]-L-lysine.</text>
        <dbReference type="EC" id="2.3.2.27"/>
    </reaction>
</comment>
<dbReference type="PANTHER" id="PTHR12313">
    <property type="entry name" value="E3 UBIQUITIN-PROTEIN LIGASE RNF5-RELATED"/>
    <property type="match status" value="1"/>
</dbReference>
<organism evidence="16 17">
    <name type="scientific">Babesia ovis</name>
    <dbReference type="NCBI Taxonomy" id="5869"/>
    <lineage>
        <taxon>Eukaryota</taxon>
        <taxon>Sar</taxon>
        <taxon>Alveolata</taxon>
        <taxon>Apicomplexa</taxon>
        <taxon>Aconoidasida</taxon>
        <taxon>Piroplasmida</taxon>
        <taxon>Babesiidae</taxon>
        <taxon>Babesia</taxon>
    </lineage>
</organism>
<feature type="region of interest" description="Disordered" evidence="12">
    <location>
        <begin position="82"/>
        <end position="113"/>
    </location>
</feature>
<evidence type="ECO:0000256" key="11">
    <source>
        <dbReference type="PROSITE-ProRule" id="PRU00175"/>
    </source>
</evidence>
<feature type="region of interest" description="Disordered" evidence="12">
    <location>
        <begin position="1"/>
        <end position="22"/>
    </location>
</feature>
<evidence type="ECO:0000256" key="1">
    <source>
        <dbReference type="ARBA" id="ARBA00000900"/>
    </source>
</evidence>
<dbReference type="GO" id="GO:0005509">
    <property type="term" value="F:calcium ion binding"/>
    <property type="evidence" value="ECO:0007669"/>
    <property type="project" value="InterPro"/>
</dbReference>
<protein>
    <recommendedName>
        <fullName evidence="4">RING-type E3 ubiquitin transferase</fullName>
        <ecNumber evidence="4">2.3.2.27</ecNumber>
    </recommendedName>
</protein>
<dbReference type="InterPro" id="IPR002048">
    <property type="entry name" value="EF_hand_dom"/>
</dbReference>
<proteinExistence type="predicted"/>
<feature type="domain" description="RING-type" evidence="14">
    <location>
        <begin position="30"/>
        <end position="69"/>
    </location>
</feature>
<dbReference type="InterPro" id="IPR011992">
    <property type="entry name" value="EF-hand-dom_pair"/>
</dbReference>
<comment type="caution">
    <text evidence="16">The sequence shown here is derived from an EMBL/GenBank/DDBJ whole genome shotgun (WGS) entry which is preliminary data.</text>
</comment>
<keyword evidence="13" id="KW-0812">Transmembrane</keyword>
<evidence type="ECO:0000256" key="6">
    <source>
        <dbReference type="ARBA" id="ARBA00022723"/>
    </source>
</evidence>
<evidence type="ECO:0000256" key="12">
    <source>
        <dbReference type="SAM" id="MobiDB-lite"/>
    </source>
</evidence>
<comment type="subcellular location">
    <subcellularLocation>
        <location evidence="2">Endomembrane system</location>
    </subcellularLocation>
</comment>
<keyword evidence="6" id="KW-0479">Metal-binding</keyword>
<keyword evidence="17" id="KW-1185">Reference proteome</keyword>
<comment type="pathway">
    <text evidence="3">Protein modification; protein ubiquitination.</text>
</comment>
<evidence type="ECO:0000313" key="16">
    <source>
        <dbReference type="EMBL" id="GFE53564.1"/>
    </source>
</evidence>
<feature type="domain" description="EF-hand" evidence="15">
    <location>
        <begin position="257"/>
        <end position="292"/>
    </location>
</feature>
<reference evidence="16" key="1">
    <citation type="submission" date="2019-12" db="EMBL/GenBank/DDBJ databases">
        <title>Genome sequence of Babesia ovis.</title>
        <authorList>
            <person name="Yamagishi J."/>
            <person name="Sevinc F."/>
            <person name="Xuan X."/>
        </authorList>
    </citation>
    <scope>NUCLEOTIDE SEQUENCE</scope>
    <source>
        <strain evidence="16">Selcuk</strain>
    </source>
</reference>